<gene>
    <name evidence="1" type="ORF">UX57_C0020G0009</name>
</gene>
<organism evidence="1 2">
    <name type="scientific">Candidatus Uhrbacteria bacterium GW2011_GWE2_46_68</name>
    <dbReference type="NCBI Taxonomy" id="1618994"/>
    <lineage>
        <taxon>Bacteria</taxon>
        <taxon>Candidatus Uhriibacteriota</taxon>
    </lineage>
</organism>
<dbReference type="EMBL" id="LCMS01000020">
    <property type="protein sequence ID" value="KKU40301.1"/>
    <property type="molecule type" value="Genomic_DNA"/>
</dbReference>
<accession>A0A0G1Q5I0</accession>
<protein>
    <submittedName>
        <fullName evidence="1">Uncharacterized protein</fullName>
    </submittedName>
</protein>
<reference evidence="1 2" key="1">
    <citation type="journal article" date="2015" name="Nature">
        <title>rRNA introns, odd ribosomes, and small enigmatic genomes across a large radiation of phyla.</title>
        <authorList>
            <person name="Brown C.T."/>
            <person name="Hug L.A."/>
            <person name="Thomas B.C."/>
            <person name="Sharon I."/>
            <person name="Castelle C.J."/>
            <person name="Singh A."/>
            <person name="Wilkins M.J."/>
            <person name="Williams K.H."/>
            <person name="Banfield J.F."/>
        </authorList>
    </citation>
    <scope>NUCLEOTIDE SEQUENCE [LARGE SCALE GENOMIC DNA]</scope>
</reference>
<comment type="caution">
    <text evidence="1">The sequence shown here is derived from an EMBL/GenBank/DDBJ whole genome shotgun (WGS) entry which is preliminary data.</text>
</comment>
<dbReference type="AlphaFoldDB" id="A0A0G1Q5I0"/>
<dbReference type="STRING" id="1618994.UX57_C0020G0009"/>
<evidence type="ECO:0000313" key="2">
    <source>
        <dbReference type="Proteomes" id="UP000034795"/>
    </source>
</evidence>
<evidence type="ECO:0000313" key="1">
    <source>
        <dbReference type="EMBL" id="KKU40301.1"/>
    </source>
</evidence>
<dbReference type="Proteomes" id="UP000034795">
    <property type="component" value="Unassembled WGS sequence"/>
</dbReference>
<proteinExistence type="predicted"/>
<sequence length="140" mass="15787">MEVGVDRGAAALKEQKMAEAGIPLRDIQNEVRLYWLSRDEGSDFGAHVQKAREIAHRFGVSEEIINSDFMRSIEDEISEAQMAVQSAASELTSRSASLAFRPDMLRRQLMIKMTESFGEDFSRSVISALVDEYISRLDIQ</sequence>
<name>A0A0G1Q5I0_9BACT</name>